<protein>
    <submittedName>
        <fullName evidence="8">Cytochrome c biogenesis protein CcdA</fullName>
    </submittedName>
</protein>
<dbReference type="PANTHER" id="PTHR31272">
    <property type="entry name" value="CYTOCHROME C-TYPE BIOGENESIS PROTEIN HI_1454-RELATED"/>
    <property type="match status" value="1"/>
</dbReference>
<evidence type="ECO:0000256" key="2">
    <source>
        <dbReference type="ARBA" id="ARBA00006143"/>
    </source>
</evidence>
<evidence type="ECO:0000259" key="7">
    <source>
        <dbReference type="Pfam" id="PF02683"/>
    </source>
</evidence>
<comment type="similarity">
    <text evidence="2">Belongs to the DsbD family.</text>
</comment>
<name>A0ABU8HBN0_9BACI</name>
<reference evidence="8 9" key="1">
    <citation type="journal article" date="2018" name="J. Microbiol.">
        <title>Bacillus spongiae sp. nov., isolated from sponge of Jeju Island.</title>
        <authorList>
            <person name="Lee G.E."/>
            <person name="Im W.T."/>
            <person name="Park J.S."/>
        </authorList>
    </citation>
    <scope>NUCLEOTIDE SEQUENCE [LARGE SCALE GENOMIC DNA]</scope>
    <source>
        <strain evidence="8 9">135PIL107-10</strain>
    </source>
</reference>
<dbReference type="EMBL" id="JBBAXC010000004">
    <property type="protein sequence ID" value="MEI5906726.1"/>
    <property type="molecule type" value="Genomic_DNA"/>
</dbReference>
<dbReference type="PANTHER" id="PTHR31272:SF4">
    <property type="entry name" value="CYTOCHROME C-TYPE BIOGENESIS PROTEIN HI_1454-RELATED"/>
    <property type="match status" value="1"/>
</dbReference>
<comment type="caution">
    <text evidence="8">The sequence shown here is derived from an EMBL/GenBank/DDBJ whole genome shotgun (WGS) entry which is preliminary data.</text>
</comment>
<accession>A0ABU8HBN0</accession>
<sequence>MELNVLLAFGAGFLSFISPCVLPLFPAFLSYITGMSVTELKEENGMLRKRSLLHTLFFLIGFSSIFIALGFGTSYIGVIFINYQDVIRQIGAIFIFTFGLMILGLFTPKFLMKDRRIEFKTRPSGYIGSILIGMAFAAGWTPCSGPILGAVLTLAIDNPGSAMFLMIAYVLGFGIPFFTLAFFISKMSWLKKYNQKIVKVGGYLMIIMGVILFFNGLEYIIRIVSIPFGDFQGF</sequence>
<keyword evidence="5 6" id="KW-0472">Membrane</keyword>
<feature type="transmembrane region" description="Helical" evidence="6">
    <location>
        <begin position="126"/>
        <end position="156"/>
    </location>
</feature>
<proteinExistence type="inferred from homology"/>
<evidence type="ECO:0000256" key="1">
    <source>
        <dbReference type="ARBA" id="ARBA00004141"/>
    </source>
</evidence>
<gene>
    <name evidence="8" type="ORF">WAK64_06600</name>
</gene>
<evidence type="ECO:0000313" key="8">
    <source>
        <dbReference type="EMBL" id="MEI5906726.1"/>
    </source>
</evidence>
<organism evidence="8 9">
    <name type="scientific">Bacillus spongiae</name>
    <dbReference type="NCBI Taxonomy" id="2683610"/>
    <lineage>
        <taxon>Bacteria</taxon>
        <taxon>Bacillati</taxon>
        <taxon>Bacillota</taxon>
        <taxon>Bacilli</taxon>
        <taxon>Bacillales</taxon>
        <taxon>Bacillaceae</taxon>
        <taxon>Bacillus</taxon>
    </lineage>
</organism>
<comment type="subcellular location">
    <subcellularLocation>
        <location evidence="1">Membrane</location>
        <topology evidence="1">Multi-pass membrane protein</topology>
    </subcellularLocation>
</comment>
<keyword evidence="3 6" id="KW-0812">Transmembrane</keyword>
<evidence type="ECO:0000256" key="3">
    <source>
        <dbReference type="ARBA" id="ARBA00022692"/>
    </source>
</evidence>
<dbReference type="RefSeq" id="WP_336586159.1">
    <property type="nucleotide sequence ID" value="NZ_JBBAXC010000004.1"/>
</dbReference>
<feature type="transmembrane region" description="Helical" evidence="6">
    <location>
        <begin position="86"/>
        <end position="106"/>
    </location>
</feature>
<evidence type="ECO:0000256" key="4">
    <source>
        <dbReference type="ARBA" id="ARBA00022989"/>
    </source>
</evidence>
<feature type="domain" description="Cytochrome C biogenesis protein transmembrane" evidence="7">
    <location>
        <begin position="4"/>
        <end position="212"/>
    </location>
</feature>
<keyword evidence="9" id="KW-1185">Reference proteome</keyword>
<evidence type="ECO:0000256" key="5">
    <source>
        <dbReference type="ARBA" id="ARBA00023136"/>
    </source>
</evidence>
<feature type="transmembrane region" description="Helical" evidence="6">
    <location>
        <begin position="162"/>
        <end position="185"/>
    </location>
</feature>
<dbReference type="Proteomes" id="UP001312865">
    <property type="component" value="Unassembled WGS sequence"/>
</dbReference>
<feature type="transmembrane region" description="Helical" evidence="6">
    <location>
        <begin position="52"/>
        <end position="80"/>
    </location>
</feature>
<keyword evidence="4 6" id="KW-1133">Transmembrane helix</keyword>
<dbReference type="InterPro" id="IPR003834">
    <property type="entry name" value="Cyt_c_assmbl_TM_dom"/>
</dbReference>
<feature type="transmembrane region" description="Helical" evidence="6">
    <location>
        <begin position="6"/>
        <end position="32"/>
    </location>
</feature>
<feature type="transmembrane region" description="Helical" evidence="6">
    <location>
        <begin position="197"/>
        <end position="217"/>
    </location>
</feature>
<evidence type="ECO:0000256" key="6">
    <source>
        <dbReference type="SAM" id="Phobius"/>
    </source>
</evidence>
<dbReference type="InterPro" id="IPR051790">
    <property type="entry name" value="Cytochrome_c-biogenesis_DsbD"/>
</dbReference>
<dbReference type="Pfam" id="PF02683">
    <property type="entry name" value="DsbD_TM"/>
    <property type="match status" value="1"/>
</dbReference>
<evidence type="ECO:0000313" key="9">
    <source>
        <dbReference type="Proteomes" id="UP001312865"/>
    </source>
</evidence>